<dbReference type="InParanoid" id="A0A369JNQ9"/>
<sequence length="213" mass="23497">MSIEENTHKLQPGVYQVFNFVSGTALDLDGINLKSIIGFPPHDGPNQKWEFSPLGKGYSIRNLHGGTYLTVEDGIRDGVPIVASPYPASWALEADDFEQRIWRIAWPNTTFLFDLADHGSQKPSTPIQLWTRYPFESCRLWRFVRCRATPEIAMIAKVPAPSSEVLKPSTSSTADTVIDVEGLKLGGNGELTITTTTTTTTTTVTKVARLNCP</sequence>
<keyword evidence="3" id="KW-1185">Reference proteome</keyword>
<proteinExistence type="predicted"/>
<dbReference type="InterPro" id="IPR035992">
    <property type="entry name" value="Ricin_B-like_lectins"/>
</dbReference>
<dbReference type="STRING" id="39966.A0A369JNQ9"/>
<dbReference type="Gene3D" id="2.80.10.50">
    <property type="match status" value="1"/>
</dbReference>
<dbReference type="InterPro" id="IPR000772">
    <property type="entry name" value="Ricin_B_lectin"/>
</dbReference>
<name>A0A369JNQ9_HYPMA</name>
<reference evidence="2" key="1">
    <citation type="submission" date="2018-04" db="EMBL/GenBank/DDBJ databases">
        <title>Whole genome sequencing of Hypsizygus marmoreus.</title>
        <authorList>
            <person name="Choi I.-G."/>
            <person name="Min B."/>
            <person name="Kim J.-G."/>
            <person name="Kim S."/>
            <person name="Oh Y.-L."/>
            <person name="Kong W.-S."/>
            <person name="Park H."/>
            <person name="Jeong J."/>
            <person name="Song E.-S."/>
        </authorList>
    </citation>
    <scope>NUCLEOTIDE SEQUENCE [LARGE SCALE GENOMIC DNA]</scope>
    <source>
        <strain evidence="2">51987-8</strain>
    </source>
</reference>
<comment type="caution">
    <text evidence="2">The sequence shown here is derived from an EMBL/GenBank/DDBJ whole genome shotgun (WGS) entry which is preliminary data.</text>
</comment>
<dbReference type="EMBL" id="LUEZ02000053">
    <property type="protein sequence ID" value="RDB22015.1"/>
    <property type="molecule type" value="Genomic_DNA"/>
</dbReference>
<dbReference type="SUPFAM" id="SSF50370">
    <property type="entry name" value="Ricin B-like lectins"/>
    <property type="match status" value="1"/>
</dbReference>
<dbReference type="AlphaFoldDB" id="A0A369JNQ9"/>
<evidence type="ECO:0000259" key="1">
    <source>
        <dbReference type="Pfam" id="PF14200"/>
    </source>
</evidence>
<evidence type="ECO:0000313" key="3">
    <source>
        <dbReference type="Proteomes" id="UP000076154"/>
    </source>
</evidence>
<evidence type="ECO:0000313" key="2">
    <source>
        <dbReference type="EMBL" id="RDB22015.1"/>
    </source>
</evidence>
<organism evidence="2 3">
    <name type="scientific">Hypsizygus marmoreus</name>
    <name type="common">White beech mushroom</name>
    <name type="synonym">Agaricus marmoreus</name>
    <dbReference type="NCBI Taxonomy" id="39966"/>
    <lineage>
        <taxon>Eukaryota</taxon>
        <taxon>Fungi</taxon>
        <taxon>Dikarya</taxon>
        <taxon>Basidiomycota</taxon>
        <taxon>Agaricomycotina</taxon>
        <taxon>Agaricomycetes</taxon>
        <taxon>Agaricomycetidae</taxon>
        <taxon>Agaricales</taxon>
        <taxon>Tricholomatineae</taxon>
        <taxon>Lyophyllaceae</taxon>
        <taxon>Hypsizygus</taxon>
    </lineage>
</organism>
<dbReference type="Proteomes" id="UP000076154">
    <property type="component" value="Unassembled WGS sequence"/>
</dbReference>
<dbReference type="CDD" id="cd23422">
    <property type="entry name" value="beta-trefoil_Ricin_MPL_CNL"/>
    <property type="match status" value="1"/>
</dbReference>
<dbReference type="OrthoDB" id="3228793at2759"/>
<protein>
    <recommendedName>
        <fullName evidence="1">Ricin B lectin domain-containing protein</fullName>
    </recommendedName>
</protein>
<dbReference type="Pfam" id="PF14200">
    <property type="entry name" value="RicinB_lectin_2"/>
    <property type="match status" value="1"/>
</dbReference>
<accession>A0A369JNQ9</accession>
<gene>
    <name evidence="2" type="ORF">Hypma_010814</name>
</gene>
<feature type="domain" description="Ricin B lectin" evidence="1">
    <location>
        <begin position="45"/>
        <end position="130"/>
    </location>
</feature>